<evidence type="ECO:0000256" key="1">
    <source>
        <dbReference type="ARBA" id="ARBA00022741"/>
    </source>
</evidence>
<dbReference type="EMBL" id="BONE01000009">
    <property type="protein sequence ID" value="GIF72150.1"/>
    <property type="molecule type" value="Genomic_DNA"/>
</dbReference>
<dbReference type="Pfam" id="PF00012">
    <property type="entry name" value="HSP70"/>
    <property type="match status" value="1"/>
</dbReference>
<evidence type="ECO:0000256" key="5">
    <source>
        <dbReference type="SAM" id="Phobius"/>
    </source>
</evidence>
<comment type="caution">
    <text evidence="6">The sequence shown here is derived from an EMBL/GenBank/DDBJ whole genome shotgun (WGS) entry which is preliminary data.</text>
</comment>
<protein>
    <recommendedName>
        <fullName evidence="8">Hsp70 protein</fullName>
    </recommendedName>
</protein>
<dbReference type="SUPFAM" id="SSF53067">
    <property type="entry name" value="Actin-like ATPase domain"/>
    <property type="match status" value="1"/>
</dbReference>
<evidence type="ECO:0000256" key="2">
    <source>
        <dbReference type="ARBA" id="ARBA00022840"/>
    </source>
</evidence>
<organism evidence="6 7">
    <name type="scientific">Asanoa siamensis</name>
    <dbReference type="NCBI Taxonomy" id="926357"/>
    <lineage>
        <taxon>Bacteria</taxon>
        <taxon>Bacillati</taxon>
        <taxon>Actinomycetota</taxon>
        <taxon>Actinomycetes</taxon>
        <taxon>Micromonosporales</taxon>
        <taxon>Micromonosporaceae</taxon>
        <taxon>Asanoa</taxon>
    </lineage>
</organism>
<dbReference type="InterPro" id="IPR043129">
    <property type="entry name" value="ATPase_NBD"/>
</dbReference>
<keyword evidence="7" id="KW-1185">Reference proteome</keyword>
<reference evidence="6 7" key="1">
    <citation type="submission" date="2021-01" db="EMBL/GenBank/DDBJ databases">
        <title>Whole genome shotgun sequence of Asanoa siamensis NBRC 107932.</title>
        <authorList>
            <person name="Komaki H."/>
            <person name="Tamura T."/>
        </authorList>
    </citation>
    <scope>NUCLEOTIDE SEQUENCE [LARGE SCALE GENOMIC DNA]</scope>
    <source>
        <strain evidence="6 7">NBRC 107932</strain>
    </source>
</reference>
<gene>
    <name evidence="6" type="ORF">Asi02nite_16680</name>
</gene>
<sequence length="318" mass="33157">MPLLDEDAPLGREQLDALARPLIDRTVAACRAALAAAGVGPTHVFLVGGASRYPLVSTALHQALGIIPTAAEQPELAVAEGAVRPLPVESGAGAPTPGSPVRRRRSRRGVVLVAGLAVVAVSAGTALAFRPDGRGVAQELVAPATHAASSVATPTSTPTPTPTPSVAAGVDPCLVGRWQAVSYHQPGVNMWGTKVDLGLSGKGWFVNYLADGTGWTDYRAEGNKSGRAGGKTYRVTHKGTVTWRHKTVGDKLVITSVRNSGTTTWRVNGSVRVSAALTQDPEADPSASYRCDDDELTVVDNVNSETYRRIGLAQPPPR</sequence>
<evidence type="ECO:0000313" key="6">
    <source>
        <dbReference type="EMBL" id="GIF72150.1"/>
    </source>
</evidence>
<accession>A0ABQ4CLJ7</accession>
<keyword evidence="3" id="KW-0143">Chaperone</keyword>
<feature type="transmembrane region" description="Helical" evidence="5">
    <location>
        <begin position="109"/>
        <end position="129"/>
    </location>
</feature>
<dbReference type="Gene3D" id="3.30.420.40">
    <property type="match status" value="1"/>
</dbReference>
<dbReference type="Gene3D" id="3.90.640.10">
    <property type="entry name" value="Actin, Chain A, domain 4"/>
    <property type="match status" value="1"/>
</dbReference>
<evidence type="ECO:0000313" key="7">
    <source>
        <dbReference type="Proteomes" id="UP000604117"/>
    </source>
</evidence>
<keyword evidence="5" id="KW-1133">Transmembrane helix</keyword>
<evidence type="ECO:0000256" key="4">
    <source>
        <dbReference type="SAM" id="MobiDB-lite"/>
    </source>
</evidence>
<dbReference type="Proteomes" id="UP000604117">
    <property type="component" value="Unassembled WGS sequence"/>
</dbReference>
<keyword evidence="5" id="KW-0812">Transmembrane</keyword>
<keyword evidence="5" id="KW-0472">Membrane</keyword>
<evidence type="ECO:0008006" key="8">
    <source>
        <dbReference type="Google" id="ProtNLM"/>
    </source>
</evidence>
<feature type="compositionally biased region" description="Low complexity" evidence="4">
    <location>
        <begin position="146"/>
        <end position="156"/>
    </location>
</feature>
<evidence type="ECO:0000256" key="3">
    <source>
        <dbReference type="ARBA" id="ARBA00023186"/>
    </source>
</evidence>
<dbReference type="InterPro" id="IPR013126">
    <property type="entry name" value="Hsp_70_fam"/>
</dbReference>
<feature type="region of interest" description="Disordered" evidence="4">
    <location>
        <begin position="146"/>
        <end position="165"/>
    </location>
</feature>
<name>A0ABQ4CLJ7_9ACTN</name>
<keyword evidence="1" id="KW-0547">Nucleotide-binding</keyword>
<proteinExistence type="predicted"/>
<keyword evidence="2" id="KW-0067">ATP-binding</keyword>